<evidence type="ECO:0000256" key="18">
    <source>
        <dbReference type="HAMAP-Rule" id="MF_01966"/>
    </source>
</evidence>
<reference evidence="22 23" key="1">
    <citation type="submission" date="2019-11" db="EMBL/GenBank/DDBJ databases">
        <title>Venatorbacter sp. nov. a predator of Campylobacter and other Gram-negative bacteria.</title>
        <authorList>
            <person name="Saeedi A."/>
            <person name="Cummings N.J."/>
            <person name="Connerton I.F."/>
            <person name="Connerton P.L."/>
        </authorList>
    </citation>
    <scope>NUCLEOTIDE SEQUENCE [LARGE SCALE GENOMIC DNA]</scope>
    <source>
        <strain evidence="22">XL5</strain>
    </source>
</reference>
<feature type="binding site" evidence="17">
    <location>
        <position position="446"/>
    </location>
    <ligand>
        <name>(6S)-NADPHX</name>
        <dbReference type="ChEBI" id="CHEBI:64076"/>
    </ligand>
</feature>
<keyword evidence="9 18" id="KW-0630">Potassium</keyword>
<dbReference type="PIRSF" id="PIRSF017184">
    <property type="entry name" value="Nnr"/>
    <property type="match status" value="1"/>
</dbReference>
<proteinExistence type="inferred from homology"/>
<comment type="catalytic activity">
    <reaction evidence="2 18 19">
        <text>(6R)-NADPHX = (6S)-NADPHX</text>
        <dbReference type="Rhea" id="RHEA:32227"/>
        <dbReference type="ChEBI" id="CHEBI:64076"/>
        <dbReference type="ChEBI" id="CHEBI:64077"/>
        <dbReference type="EC" id="5.1.99.6"/>
    </reaction>
</comment>
<comment type="function">
    <text evidence="18">Catalyzes the epimerization of the S- and R-forms of NAD(P)HX, a damaged form of NAD(P)H that is a result of enzymatic or heat-dependent hydration. This is a prerequisite for the S-specific NAD(P)H-hydrate dehydratase to allow the repair of both epimers of NAD(P)HX.</text>
</comment>
<evidence type="ECO:0000256" key="10">
    <source>
        <dbReference type="ARBA" id="ARBA00023027"/>
    </source>
</evidence>
<keyword evidence="6 17" id="KW-0547">Nucleotide-binding</keyword>
<comment type="similarity">
    <text evidence="17">Belongs to the NnrD/CARKD family.</text>
</comment>
<gene>
    <name evidence="18" type="primary">nnrE</name>
    <name evidence="17" type="synonym">nnrD</name>
    <name evidence="22" type="ORF">GJQ55_01815</name>
</gene>
<evidence type="ECO:0000256" key="12">
    <source>
        <dbReference type="ARBA" id="ARBA00023239"/>
    </source>
</evidence>
<dbReference type="InterPro" id="IPR000631">
    <property type="entry name" value="CARKD"/>
</dbReference>
<evidence type="ECO:0000256" key="4">
    <source>
        <dbReference type="ARBA" id="ARBA00009524"/>
    </source>
</evidence>
<evidence type="ECO:0000256" key="6">
    <source>
        <dbReference type="ARBA" id="ARBA00022741"/>
    </source>
</evidence>
<comment type="function">
    <text evidence="17">Catalyzes the dehydration of the S-form of NAD(P)HX at the expense of ADP, which is converted to AMP. Together with NAD(P)HX epimerase, which catalyzes the epimerization of the S- and R-forms, the enzyme allows the repair of both epimers of NAD(P)HX, a damaged form of NAD(P)H that is a result of enzymatic or heat-dependent hydration.</text>
</comment>
<dbReference type="InterPro" id="IPR004443">
    <property type="entry name" value="YjeF_N_dom"/>
</dbReference>
<comment type="cofactor">
    <cofactor evidence="17">
        <name>Mg(2+)</name>
        <dbReference type="ChEBI" id="CHEBI:18420"/>
    </cofactor>
</comment>
<evidence type="ECO:0000256" key="14">
    <source>
        <dbReference type="ARBA" id="ARBA00025153"/>
    </source>
</evidence>
<feature type="binding site" evidence="18">
    <location>
        <position position="169"/>
    </location>
    <ligand>
        <name>K(+)</name>
        <dbReference type="ChEBI" id="CHEBI:29103"/>
    </ligand>
</feature>
<dbReference type="Pfam" id="PF03853">
    <property type="entry name" value="YjeF_N"/>
    <property type="match status" value="1"/>
</dbReference>
<evidence type="ECO:0000256" key="3">
    <source>
        <dbReference type="ARBA" id="ARBA00006001"/>
    </source>
</evidence>
<feature type="domain" description="YjeF C-terminal" evidence="20">
    <location>
        <begin position="233"/>
        <end position="503"/>
    </location>
</feature>
<comment type="similarity">
    <text evidence="3 19">In the N-terminal section; belongs to the NnrE/AIBP family.</text>
</comment>
<dbReference type="Gene3D" id="3.40.50.10260">
    <property type="entry name" value="YjeF N-terminal domain"/>
    <property type="match status" value="1"/>
</dbReference>
<dbReference type="InterPro" id="IPR036652">
    <property type="entry name" value="YjeF_N_dom_sf"/>
</dbReference>
<evidence type="ECO:0000256" key="5">
    <source>
        <dbReference type="ARBA" id="ARBA00022723"/>
    </source>
</evidence>
<dbReference type="InterPro" id="IPR029056">
    <property type="entry name" value="Ribokinase-like"/>
</dbReference>
<evidence type="ECO:0000256" key="11">
    <source>
        <dbReference type="ARBA" id="ARBA00023235"/>
    </source>
</evidence>
<dbReference type="InterPro" id="IPR030677">
    <property type="entry name" value="Nnr"/>
</dbReference>
<feature type="binding site" evidence="17">
    <location>
        <position position="329"/>
    </location>
    <ligand>
        <name>(6S)-NADPHX</name>
        <dbReference type="ChEBI" id="CHEBI:64076"/>
    </ligand>
</feature>
<dbReference type="CDD" id="cd01171">
    <property type="entry name" value="YXKO-related"/>
    <property type="match status" value="1"/>
</dbReference>
<dbReference type="GO" id="GO:0052856">
    <property type="term" value="F:NAD(P)HX epimerase activity"/>
    <property type="evidence" value="ECO:0007669"/>
    <property type="project" value="UniProtKB-UniRule"/>
</dbReference>
<evidence type="ECO:0000313" key="22">
    <source>
        <dbReference type="EMBL" id="QQD23286.1"/>
    </source>
</evidence>
<keyword evidence="11 18" id="KW-0413">Isomerase</keyword>
<dbReference type="Gene3D" id="3.40.1190.20">
    <property type="match status" value="1"/>
</dbReference>
<evidence type="ECO:0000256" key="7">
    <source>
        <dbReference type="ARBA" id="ARBA00022840"/>
    </source>
</evidence>
<evidence type="ECO:0000256" key="8">
    <source>
        <dbReference type="ARBA" id="ARBA00022857"/>
    </source>
</evidence>
<dbReference type="GO" id="GO:0046496">
    <property type="term" value="P:nicotinamide nucleotide metabolic process"/>
    <property type="evidence" value="ECO:0007669"/>
    <property type="project" value="UniProtKB-UniRule"/>
</dbReference>
<protein>
    <recommendedName>
        <fullName evidence="19">Bifunctional NAD(P)H-hydrate repair enzyme</fullName>
    </recommendedName>
    <alternativeName>
        <fullName evidence="19">Nicotinamide nucleotide repair protein</fullName>
    </alternativeName>
    <domain>
        <recommendedName>
            <fullName evidence="19">ADP-dependent (S)-NAD(P)H-hydrate dehydratase</fullName>
            <ecNumber evidence="19">4.2.1.136</ecNumber>
        </recommendedName>
        <alternativeName>
            <fullName evidence="19">ADP-dependent NAD(P)HX dehydratase</fullName>
        </alternativeName>
    </domain>
    <domain>
        <recommendedName>
            <fullName evidence="19">NAD(P)H-hydrate epimerase</fullName>
            <ecNumber evidence="19">5.1.99.6</ecNumber>
        </recommendedName>
    </domain>
</protein>
<evidence type="ECO:0000256" key="17">
    <source>
        <dbReference type="HAMAP-Rule" id="MF_01965"/>
    </source>
</evidence>
<keyword evidence="8 17" id="KW-0521">NADP</keyword>
<comment type="function">
    <text evidence="14 19">Bifunctional enzyme that catalyzes the epimerization of the S- and R-forms of NAD(P)HX and the dehydration of the S-form of NAD(P)HX at the expense of ADP, which is converted to AMP. This allows the repair of both epimers of NAD(P)HX, a damaged form of NAD(P)H that is a result of enzymatic or heat-dependent hydration.</text>
</comment>
<evidence type="ECO:0000313" key="23">
    <source>
        <dbReference type="Proteomes" id="UP000596074"/>
    </source>
</evidence>
<dbReference type="PANTHER" id="PTHR12592">
    <property type="entry name" value="ATP-DEPENDENT (S)-NAD(P)H-HYDRATE DEHYDRATASE FAMILY MEMBER"/>
    <property type="match status" value="1"/>
</dbReference>
<feature type="binding site" evidence="17">
    <location>
        <position position="379"/>
    </location>
    <ligand>
        <name>(6S)-NADPHX</name>
        <dbReference type="ChEBI" id="CHEBI:64076"/>
    </ligand>
</feature>
<dbReference type="GO" id="GO:0005524">
    <property type="term" value="F:ATP binding"/>
    <property type="evidence" value="ECO:0007669"/>
    <property type="project" value="UniProtKB-UniRule"/>
</dbReference>
<dbReference type="EMBL" id="CP046056">
    <property type="protein sequence ID" value="QQD23286.1"/>
    <property type="molecule type" value="Genomic_DNA"/>
</dbReference>
<feature type="binding site" evidence="18">
    <location>
        <begin position="137"/>
        <end position="143"/>
    </location>
    <ligand>
        <name>(6S)-NADPHX</name>
        <dbReference type="ChEBI" id="CHEBI:64076"/>
    </ligand>
</feature>
<dbReference type="PROSITE" id="PS01050">
    <property type="entry name" value="YJEF_C_2"/>
    <property type="match status" value="1"/>
</dbReference>
<evidence type="ECO:0000256" key="13">
    <source>
        <dbReference type="ARBA" id="ARBA00023268"/>
    </source>
</evidence>
<keyword evidence="13" id="KW-0511">Multifunctional enzyme</keyword>
<feature type="binding site" evidence="18">
    <location>
        <position position="148"/>
    </location>
    <ligand>
        <name>(6S)-NADPHX</name>
        <dbReference type="ChEBI" id="CHEBI:64076"/>
    </ligand>
</feature>
<keyword evidence="10 17" id="KW-0520">NAD</keyword>
<dbReference type="HAMAP" id="MF_01966">
    <property type="entry name" value="NADHX_epimerase"/>
    <property type="match status" value="1"/>
</dbReference>
<dbReference type="NCBIfam" id="TIGR00196">
    <property type="entry name" value="yjeF_cterm"/>
    <property type="match status" value="1"/>
</dbReference>
<evidence type="ECO:0000256" key="16">
    <source>
        <dbReference type="ARBA" id="ARBA00049209"/>
    </source>
</evidence>
<evidence type="ECO:0000256" key="15">
    <source>
        <dbReference type="ARBA" id="ARBA00048238"/>
    </source>
</evidence>
<evidence type="ECO:0000256" key="9">
    <source>
        <dbReference type="ARBA" id="ARBA00022958"/>
    </source>
</evidence>
<dbReference type="InterPro" id="IPR017953">
    <property type="entry name" value="Carbohydrate_kinase_pred_CS"/>
</dbReference>
<feature type="binding site" evidence="18">
    <location>
        <begin position="69"/>
        <end position="73"/>
    </location>
    <ligand>
        <name>(6S)-NADPHX</name>
        <dbReference type="ChEBI" id="CHEBI:64076"/>
    </ligand>
</feature>
<feature type="domain" description="YjeF N-terminal" evidence="21">
    <location>
        <begin position="21"/>
        <end position="223"/>
    </location>
</feature>
<comment type="catalytic activity">
    <reaction evidence="1 18 19">
        <text>(6R)-NADHX = (6S)-NADHX</text>
        <dbReference type="Rhea" id="RHEA:32215"/>
        <dbReference type="ChEBI" id="CHEBI:64074"/>
        <dbReference type="ChEBI" id="CHEBI:64075"/>
        <dbReference type="EC" id="5.1.99.6"/>
    </reaction>
</comment>
<dbReference type="SUPFAM" id="SSF53613">
    <property type="entry name" value="Ribokinase-like"/>
    <property type="match status" value="1"/>
</dbReference>
<dbReference type="KEGG" id="vcw:GJQ55_01815"/>
<feature type="binding site" evidence="17">
    <location>
        <position position="445"/>
    </location>
    <ligand>
        <name>AMP</name>
        <dbReference type="ChEBI" id="CHEBI:456215"/>
    </ligand>
</feature>
<dbReference type="EC" id="4.2.1.136" evidence="19"/>
<keyword evidence="7 17" id="KW-0067">ATP-binding</keyword>
<comment type="cofactor">
    <cofactor evidence="18 19">
        <name>K(+)</name>
        <dbReference type="ChEBI" id="CHEBI:29103"/>
    </cofactor>
    <text evidence="18 19">Binds 1 potassium ion per subunit.</text>
</comment>
<dbReference type="PANTHER" id="PTHR12592:SF0">
    <property type="entry name" value="ATP-DEPENDENT (S)-NAD(P)H-HYDRATE DEHYDRATASE"/>
    <property type="match status" value="1"/>
</dbReference>
<dbReference type="GO" id="GO:0052855">
    <property type="term" value="F:ADP-dependent NAD(P)H-hydrate dehydratase activity"/>
    <property type="evidence" value="ECO:0007669"/>
    <property type="project" value="UniProtKB-UniRule"/>
</dbReference>
<accession>A0A9X7UWE4</accession>
<dbReference type="SUPFAM" id="SSF64153">
    <property type="entry name" value="YjeF N-terminal domain-like"/>
    <property type="match status" value="1"/>
</dbReference>
<comment type="catalytic activity">
    <reaction evidence="15 17 19">
        <text>(6S)-NADHX + ADP = AMP + phosphate + NADH + H(+)</text>
        <dbReference type="Rhea" id="RHEA:32223"/>
        <dbReference type="ChEBI" id="CHEBI:15378"/>
        <dbReference type="ChEBI" id="CHEBI:43474"/>
        <dbReference type="ChEBI" id="CHEBI:57945"/>
        <dbReference type="ChEBI" id="CHEBI:64074"/>
        <dbReference type="ChEBI" id="CHEBI:456215"/>
        <dbReference type="ChEBI" id="CHEBI:456216"/>
        <dbReference type="EC" id="4.2.1.136"/>
    </reaction>
</comment>
<dbReference type="PROSITE" id="PS51385">
    <property type="entry name" value="YJEF_N"/>
    <property type="match status" value="1"/>
</dbReference>
<keyword evidence="23" id="KW-1185">Reference proteome</keyword>
<dbReference type="Pfam" id="PF01256">
    <property type="entry name" value="Carb_kinase"/>
    <property type="match status" value="1"/>
</dbReference>
<evidence type="ECO:0000256" key="2">
    <source>
        <dbReference type="ARBA" id="ARBA00000909"/>
    </source>
</evidence>
<comment type="similarity">
    <text evidence="18">Belongs to the NnrE/AIBP family.</text>
</comment>
<dbReference type="HAMAP" id="MF_01965">
    <property type="entry name" value="NADHX_dehydratase"/>
    <property type="match status" value="1"/>
</dbReference>
<feature type="binding site" evidence="17">
    <location>
        <begin position="416"/>
        <end position="420"/>
    </location>
    <ligand>
        <name>AMP</name>
        <dbReference type="ChEBI" id="CHEBI:456215"/>
    </ligand>
</feature>
<dbReference type="AlphaFoldDB" id="A0A9X7UWE4"/>
<dbReference type="GO" id="GO:0046872">
    <property type="term" value="F:metal ion binding"/>
    <property type="evidence" value="ECO:0007669"/>
    <property type="project" value="UniProtKB-UniRule"/>
</dbReference>
<dbReference type="NCBIfam" id="TIGR00197">
    <property type="entry name" value="yjeF_nterm"/>
    <property type="match status" value="1"/>
</dbReference>
<keyword evidence="12 17" id="KW-0456">Lyase</keyword>
<feature type="binding site" evidence="17">
    <location>
        <position position="268"/>
    </location>
    <ligand>
        <name>(6S)-NADPHX</name>
        <dbReference type="ChEBI" id="CHEBI:64076"/>
    </ligand>
</feature>
<sequence>MNRPYSARDHLPVALYRAADVRAMDQQVMHNEGISALQLMGRAAEAAFACLLQRWPEARSLMVLAGPGNNGGDAWLLAGLAQAHGLDVQLYSLGDPARASSEAQAARQQTLAAGVTAGAFNGELAADADVIVDGLLGTGLQGPAAADYARLIEAVNAHPAPVLALDIPSGLQADTGVAAGAAVRADLTVTFIGVKRGLLTADGPDLCGELAFAALTPLALAAPAAGERISWHRLQRSGQCLPARRGNVHKGDFGHVLLVGGEQGFGGAILLAAEACARSGAGLVSVATRPQHITALLTRCPTVMAHAVNSGLELQPLVMRADVLALGPGLGQGSWGELLLQQALQADQPLVLDADALNLLASPAWRCDFAGRTVVLTPHPGEAARLLGSTIAAVQADRFAAALQLAQQYQAVVVLKGQGSIVAEPDGRLAVCSDGNPGMSSAGMGDVLTGIVAALLAQGMNAGAAARYAVCLHAAAADVWAGQHGRRGMLASDLAAVVQELVN</sequence>
<dbReference type="RefSeq" id="WP_228345810.1">
    <property type="nucleotide sequence ID" value="NZ_CP046056.1"/>
</dbReference>
<dbReference type="GO" id="GO:0110051">
    <property type="term" value="P:metabolite repair"/>
    <property type="evidence" value="ECO:0007669"/>
    <property type="project" value="TreeGrafter"/>
</dbReference>
<organism evidence="22 23">
    <name type="scientific">Venatoribacter cucullus</name>
    <dbReference type="NCBI Taxonomy" id="2661630"/>
    <lineage>
        <taxon>Bacteria</taxon>
        <taxon>Pseudomonadati</taxon>
        <taxon>Pseudomonadota</taxon>
        <taxon>Gammaproteobacteria</taxon>
        <taxon>Oceanospirillales</taxon>
        <taxon>Oceanospirillaceae</taxon>
        <taxon>Venatoribacter</taxon>
    </lineage>
</organism>
<dbReference type="Proteomes" id="UP000596074">
    <property type="component" value="Chromosome"/>
</dbReference>
<comment type="catalytic activity">
    <reaction evidence="16 17 19">
        <text>(6S)-NADPHX + ADP = AMP + phosphate + NADPH + H(+)</text>
        <dbReference type="Rhea" id="RHEA:32235"/>
        <dbReference type="ChEBI" id="CHEBI:15378"/>
        <dbReference type="ChEBI" id="CHEBI:43474"/>
        <dbReference type="ChEBI" id="CHEBI:57783"/>
        <dbReference type="ChEBI" id="CHEBI:64076"/>
        <dbReference type="ChEBI" id="CHEBI:456215"/>
        <dbReference type="ChEBI" id="CHEBI:456216"/>
        <dbReference type="EC" id="4.2.1.136"/>
    </reaction>
</comment>
<evidence type="ECO:0000256" key="1">
    <source>
        <dbReference type="ARBA" id="ARBA00000013"/>
    </source>
</evidence>
<feature type="binding site" evidence="18">
    <location>
        <position position="133"/>
    </location>
    <ligand>
        <name>K(+)</name>
        <dbReference type="ChEBI" id="CHEBI:29103"/>
    </ligand>
</feature>
<comment type="similarity">
    <text evidence="4 19">In the C-terminal section; belongs to the NnrD/CARKD family.</text>
</comment>
<keyword evidence="5 18" id="KW-0479">Metal-binding</keyword>
<evidence type="ECO:0000259" key="21">
    <source>
        <dbReference type="PROSITE" id="PS51385"/>
    </source>
</evidence>
<evidence type="ECO:0000259" key="20">
    <source>
        <dbReference type="PROSITE" id="PS51383"/>
    </source>
</evidence>
<evidence type="ECO:0000256" key="19">
    <source>
        <dbReference type="PIRNR" id="PIRNR017184"/>
    </source>
</evidence>
<dbReference type="PROSITE" id="PS51383">
    <property type="entry name" value="YJEF_C_3"/>
    <property type="match status" value="1"/>
</dbReference>
<comment type="subunit">
    <text evidence="17">Homotetramer.</text>
</comment>
<feature type="binding site" evidence="18">
    <location>
        <position position="166"/>
    </location>
    <ligand>
        <name>(6S)-NADPHX</name>
        <dbReference type="ChEBI" id="CHEBI:64076"/>
    </ligand>
</feature>
<dbReference type="EC" id="5.1.99.6" evidence="19"/>
<feature type="binding site" evidence="18">
    <location>
        <position position="70"/>
    </location>
    <ligand>
        <name>K(+)</name>
        <dbReference type="ChEBI" id="CHEBI:29103"/>
    </ligand>
</feature>
<name>A0A9X7UWE4_9GAMM</name>